<dbReference type="SUPFAM" id="SSF55120">
    <property type="entry name" value="Pseudouridine synthase"/>
    <property type="match status" value="1"/>
</dbReference>
<evidence type="ECO:0000259" key="4">
    <source>
        <dbReference type="Pfam" id="PF00849"/>
    </source>
</evidence>
<feature type="domain" description="Pseudouridine synthase RsuA/RluA-like" evidence="4">
    <location>
        <begin position="11"/>
        <end position="171"/>
    </location>
</feature>
<dbReference type="GO" id="GO:0140098">
    <property type="term" value="F:catalytic activity, acting on RNA"/>
    <property type="evidence" value="ECO:0007669"/>
    <property type="project" value="UniProtKB-ARBA"/>
</dbReference>
<dbReference type="Proteomes" id="UP000178835">
    <property type="component" value="Unassembled WGS sequence"/>
</dbReference>
<dbReference type="NCBIfam" id="TIGR00005">
    <property type="entry name" value="rluA_subfam"/>
    <property type="match status" value="1"/>
</dbReference>
<sequence>MQPEVIYESEDLIVVNKPAGMLTHKTPTSKEYMLVDFILEKYPQVKNVGEDPERPGIVHRLDRDTSGLIVVAKTQDAYEKLKKLFHDREIEKKYYALVWGVPREYKGVIEKEIKTIKGKKYTIEQFSQKETEKSRPATTFWEAERKFRDFSLLKVSPKTGRTHQIRVHLASIGHPIVCDKLYAGKKKCPEGLDRMFLHSYFLKIPFNQSTVLEFEIDMPEELKRFLNSIEIAKE</sequence>
<comment type="similarity">
    <text evidence="1 3">Belongs to the pseudouridine synthase RluA family.</text>
</comment>
<reference evidence="5 6" key="1">
    <citation type="journal article" date="2016" name="Nat. Commun.">
        <title>Thousands of microbial genomes shed light on interconnected biogeochemical processes in an aquifer system.</title>
        <authorList>
            <person name="Anantharaman K."/>
            <person name="Brown C.T."/>
            <person name="Hug L.A."/>
            <person name="Sharon I."/>
            <person name="Castelle C.J."/>
            <person name="Probst A.J."/>
            <person name="Thomas B.C."/>
            <person name="Singh A."/>
            <person name="Wilkins M.J."/>
            <person name="Karaoz U."/>
            <person name="Brodie E.L."/>
            <person name="Williams K.H."/>
            <person name="Hubbard S.S."/>
            <person name="Banfield J.F."/>
        </authorList>
    </citation>
    <scope>NUCLEOTIDE SEQUENCE [LARGE SCALE GENOMIC DNA]</scope>
</reference>
<dbReference type="InterPro" id="IPR006145">
    <property type="entry name" value="PsdUridine_synth_RsuA/RluA"/>
</dbReference>
<dbReference type="Gene3D" id="3.30.2350.10">
    <property type="entry name" value="Pseudouridine synthase"/>
    <property type="match status" value="1"/>
</dbReference>
<evidence type="ECO:0000313" key="5">
    <source>
        <dbReference type="EMBL" id="OGZ61182.1"/>
    </source>
</evidence>
<dbReference type="InterPro" id="IPR006224">
    <property type="entry name" value="PsdUridine_synth_RluA-like_CS"/>
</dbReference>
<dbReference type="GO" id="GO:0000455">
    <property type="term" value="P:enzyme-directed rRNA pseudouridine synthesis"/>
    <property type="evidence" value="ECO:0007669"/>
    <property type="project" value="TreeGrafter"/>
</dbReference>
<evidence type="ECO:0000313" key="6">
    <source>
        <dbReference type="Proteomes" id="UP000178835"/>
    </source>
</evidence>
<comment type="caution">
    <text evidence="5">The sequence shown here is derived from an EMBL/GenBank/DDBJ whole genome shotgun (WGS) entry which is preliminary data.</text>
</comment>
<evidence type="ECO:0000256" key="1">
    <source>
        <dbReference type="ARBA" id="ARBA00010876"/>
    </source>
</evidence>
<gene>
    <name evidence="5" type="ORF">A2919_00260</name>
</gene>
<dbReference type="InterPro" id="IPR006225">
    <property type="entry name" value="PsdUridine_synth_RluC/D"/>
</dbReference>
<dbReference type="GO" id="GO:0003723">
    <property type="term" value="F:RNA binding"/>
    <property type="evidence" value="ECO:0007669"/>
    <property type="project" value="InterPro"/>
</dbReference>
<name>A0A1G2HFC2_9BACT</name>
<dbReference type="AlphaFoldDB" id="A0A1G2HFC2"/>
<feature type="active site" evidence="2">
    <location>
        <position position="62"/>
    </location>
</feature>
<comment type="catalytic activity">
    <reaction evidence="3">
        <text>a uridine in RNA = a pseudouridine in RNA</text>
        <dbReference type="Rhea" id="RHEA:48348"/>
        <dbReference type="Rhea" id="RHEA-COMP:12068"/>
        <dbReference type="Rhea" id="RHEA-COMP:12069"/>
        <dbReference type="ChEBI" id="CHEBI:65314"/>
        <dbReference type="ChEBI" id="CHEBI:65315"/>
    </reaction>
</comment>
<keyword evidence="3" id="KW-0413">Isomerase</keyword>
<dbReference type="PROSITE" id="PS01129">
    <property type="entry name" value="PSI_RLU"/>
    <property type="match status" value="1"/>
</dbReference>
<protein>
    <recommendedName>
        <fullName evidence="3">Pseudouridine synthase</fullName>
        <ecNumber evidence="3">5.4.99.-</ecNumber>
    </recommendedName>
</protein>
<proteinExistence type="inferred from homology"/>
<accession>A0A1G2HFC2</accession>
<dbReference type="GO" id="GO:0009982">
    <property type="term" value="F:pseudouridine synthase activity"/>
    <property type="evidence" value="ECO:0007669"/>
    <property type="project" value="InterPro"/>
</dbReference>
<dbReference type="Pfam" id="PF00849">
    <property type="entry name" value="PseudoU_synth_2"/>
    <property type="match status" value="1"/>
</dbReference>
<dbReference type="EC" id="5.4.99.-" evidence="3"/>
<comment type="function">
    <text evidence="3">Responsible for synthesis of pseudouridine from uracil.</text>
</comment>
<evidence type="ECO:0000256" key="3">
    <source>
        <dbReference type="RuleBase" id="RU362028"/>
    </source>
</evidence>
<organism evidence="5 6">
    <name type="scientific">Candidatus Spechtbacteria bacterium RIFCSPLOWO2_01_FULL_43_12</name>
    <dbReference type="NCBI Taxonomy" id="1802162"/>
    <lineage>
        <taxon>Bacteria</taxon>
        <taxon>Candidatus Spechtiibacteriota</taxon>
    </lineage>
</organism>
<dbReference type="PANTHER" id="PTHR21600">
    <property type="entry name" value="MITOCHONDRIAL RNA PSEUDOURIDINE SYNTHASE"/>
    <property type="match status" value="1"/>
</dbReference>
<dbReference type="CDD" id="cd02869">
    <property type="entry name" value="PseudoU_synth_RluA_like"/>
    <property type="match status" value="1"/>
</dbReference>
<dbReference type="EMBL" id="MHOH01000004">
    <property type="protein sequence ID" value="OGZ61182.1"/>
    <property type="molecule type" value="Genomic_DNA"/>
</dbReference>
<dbReference type="InterPro" id="IPR020103">
    <property type="entry name" value="PsdUridine_synth_cat_dom_sf"/>
</dbReference>
<dbReference type="InterPro" id="IPR050188">
    <property type="entry name" value="RluA_PseudoU_synthase"/>
</dbReference>
<dbReference type="PANTHER" id="PTHR21600:SF86">
    <property type="entry name" value="PSEUDOURIDINE SYNTHASE RSUA_RLUA-LIKE DOMAIN-CONTAINING PROTEIN"/>
    <property type="match status" value="1"/>
</dbReference>
<evidence type="ECO:0000256" key="2">
    <source>
        <dbReference type="PIRSR" id="PIRSR606225-1"/>
    </source>
</evidence>